<accession>A0A7C4TJ20</accession>
<dbReference type="InterPro" id="IPR000182">
    <property type="entry name" value="GNAT_dom"/>
</dbReference>
<evidence type="ECO:0000313" key="2">
    <source>
        <dbReference type="EMBL" id="HGW29609.1"/>
    </source>
</evidence>
<proteinExistence type="predicted"/>
<dbReference type="AlphaFoldDB" id="A0A7C4TJ20"/>
<dbReference type="GO" id="GO:0016747">
    <property type="term" value="F:acyltransferase activity, transferring groups other than amino-acyl groups"/>
    <property type="evidence" value="ECO:0007669"/>
    <property type="project" value="InterPro"/>
</dbReference>
<keyword evidence="2" id="KW-0808">Transferase</keyword>
<protein>
    <submittedName>
        <fullName evidence="2">GNAT family N-acetyltransferase</fullName>
    </submittedName>
</protein>
<comment type="caution">
    <text evidence="2">The sequence shown here is derived from an EMBL/GenBank/DDBJ whole genome shotgun (WGS) entry which is preliminary data.</text>
</comment>
<dbReference type="Pfam" id="PF13302">
    <property type="entry name" value="Acetyltransf_3"/>
    <property type="match status" value="1"/>
</dbReference>
<sequence>MNSNRNLPNINYSEFCEEFSDRSWHWLQDEELRKLINLKDSPNREDQYKWFKSLDQNNSYLIWGVSVLDYKVGVCGLKKVTNVDAEYWGYIGEKDCWGKGLGNDMLSFCIEKAKELSLLSIYLCVNKENLRAVNLYKKFGFRITSELNGQWHMELFLTPDT</sequence>
<name>A0A7C4TJ20_UNCKA</name>
<dbReference type="Gene3D" id="3.40.630.30">
    <property type="match status" value="1"/>
</dbReference>
<dbReference type="SUPFAM" id="SSF55729">
    <property type="entry name" value="Acyl-CoA N-acyltransferases (Nat)"/>
    <property type="match status" value="1"/>
</dbReference>
<dbReference type="PANTHER" id="PTHR43415:SF3">
    <property type="entry name" value="GNAT-FAMILY ACETYLTRANSFERASE"/>
    <property type="match status" value="1"/>
</dbReference>
<feature type="domain" description="N-acetyltransferase" evidence="1">
    <location>
        <begin position="17"/>
        <end position="158"/>
    </location>
</feature>
<dbReference type="PANTHER" id="PTHR43415">
    <property type="entry name" value="SPERMIDINE N(1)-ACETYLTRANSFERASE"/>
    <property type="match status" value="1"/>
</dbReference>
<evidence type="ECO:0000259" key="1">
    <source>
        <dbReference type="PROSITE" id="PS51186"/>
    </source>
</evidence>
<reference evidence="2" key="1">
    <citation type="journal article" date="2020" name="mSystems">
        <title>Genome- and Community-Level Interaction Insights into Carbon Utilization and Element Cycling Functions of Hydrothermarchaeota in Hydrothermal Sediment.</title>
        <authorList>
            <person name="Zhou Z."/>
            <person name="Liu Y."/>
            <person name="Xu W."/>
            <person name="Pan J."/>
            <person name="Luo Z.H."/>
            <person name="Li M."/>
        </authorList>
    </citation>
    <scope>NUCLEOTIDE SEQUENCE [LARGE SCALE GENOMIC DNA]</scope>
    <source>
        <strain evidence="2">SpSt-417</strain>
    </source>
</reference>
<dbReference type="InterPro" id="IPR016181">
    <property type="entry name" value="Acyl_CoA_acyltransferase"/>
</dbReference>
<dbReference type="EMBL" id="DSRT01000084">
    <property type="protein sequence ID" value="HGW29609.1"/>
    <property type="molecule type" value="Genomic_DNA"/>
</dbReference>
<dbReference type="PROSITE" id="PS51186">
    <property type="entry name" value="GNAT"/>
    <property type="match status" value="1"/>
</dbReference>
<organism evidence="2">
    <name type="scientific">candidate division WWE3 bacterium</name>
    <dbReference type="NCBI Taxonomy" id="2053526"/>
    <lineage>
        <taxon>Bacteria</taxon>
        <taxon>Katanobacteria</taxon>
    </lineage>
</organism>
<dbReference type="CDD" id="cd04301">
    <property type="entry name" value="NAT_SF"/>
    <property type="match status" value="1"/>
</dbReference>
<gene>
    <name evidence="2" type="ORF">ENR63_01660</name>
</gene>